<evidence type="ECO:0000256" key="1">
    <source>
        <dbReference type="ARBA" id="ARBA00004613"/>
    </source>
</evidence>
<dbReference type="PROSITE" id="PS01254">
    <property type="entry name" value="FETUIN_1"/>
    <property type="match status" value="1"/>
</dbReference>
<evidence type="ECO:0000256" key="6">
    <source>
        <dbReference type="ARBA" id="ARBA00022737"/>
    </source>
</evidence>
<dbReference type="InterPro" id="IPR025760">
    <property type="entry name" value="Cystatin_Fetuin_A"/>
</dbReference>
<dbReference type="GO" id="GO:0005794">
    <property type="term" value="C:Golgi apparatus"/>
    <property type="evidence" value="ECO:0007669"/>
    <property type="project" value="Ensembl"/>
</dbReference>
<dbReference type="GO" id="GO:0004869">
    <property type="term" value="F:cysteine-type endopeptidase inhibitor activity"/>
    <property type="evidence" value="ECO:0007669"/>
    <property type="project" value="InterPro"/>
</dbReference>
<dbReference type="GO" id="GO:0050766">
    <property type="term" value="P:positive regulation of phagocytosis"/>
    <property type="evidence" value="ECO:0007669"/>
    <property type="project" value="Ensembl"/>
</dbReference>
<dbReference type="GO" id="GO:0072562">
    <property type="term" value="C:blood microparticle"/>
    <property type="evidence" value="ECO:0007669"/>
    <property type="project" value="TreeGrafter"/>
</dbReference>
<feature type="chain" id="PRO_5019105402" description="Alpha-2-HS-glycoprotein" evidence="10">
    <location>
        <begin position="17"/>
        <end position="360"/>
    </location>
</feature>
<dbReference type="SMART" id="SM00043">
    <property type="entry name" value="CY"/>
    <property type="match status" value="2"/>
</dbReference>
<feature type="signal peptide" evidence="10">
    <location>
        <begin position="1"/>
        <end position="16"/>
    </location>
</feature>
<keyword evidence="5 10" id="KW-0732">Signal</keyword>
<dbReference type="GO" id="GO:0030502">
    <property type="term" value="P:negative regulation of bone mineralization"/>
    <property type="evidence" value="ECO:0007669"/>
    <property type="project" value="Ensembl"/>
</dbReference>
<dbReference type="GO" id="GO:0006953">
    <property type="term" value="P:acute-phase response"/>
    <property type="evidence" value="ECO:0007669"/>
    <property type="project" value="Ensembl"/>
</dbReference>
<evidence type="ECO:0000256" key="10">
    <source>
        <dbReference type="SAM" id="SignalP"/>
    </source>
</evidence>
<dbReference type="CDD" id="cd00042">
    <property type="entry name" value="CY"/>
    <property type="match status" value="2"/>
</dbReference>
<dbReference type="GO" id="GO:0050727">
    <property type="term" value="P:regulation of inflammatory response"/>
    <property type="evidence" value="ECO:0007669"/>
    <property type="project" value="Ensembl"/>
</dbReference>
<dbReference type="PROSITE" id="PS01255">
    <property type="entry name" value="FETUIN_2"/>
    <property type="match status" value="1"/>
</dbReference>
<evidence type="ECO:0000256" key="8">
    <source>
        <dbReference type="ARBA" id="ARBA00023180"/>
    </source>
</evidence>
<dbReference type="PROSITE" id="PS51529">
    <property type="entry name" value="CYSTATIN_FETUIN_A"/>
    <property type="match status" value="2"/>
</dbReference>
<keyword evidence="8" id="KW-0325">Glycoprotein</keyword>
<sequence>MRSLALLLCLAQLCSCRSVPLGPALAYRQPNCDDPETEQAALAAVDYINSHMLQGYKHTLNQIDKVKVWPRRPMGEVFELEIDTLETTCHVLDPTPLANCSVRQLVEHAVEGDCDFRVLKQDGQFSVLFAKCDSSPDSAEDVRRLCPGCPLLAPLNDTKVVHAVDVALTAFNAQSNGSYFRLLEVSRAQLVPLPPSTYVEFAFAGPATDCAAKDVTDPAKCNLLAEKQYGFCKATLTEKIGGEDVAVTCTVFQTQVRSSWIQLPSSSEYNDPLTCIPPIPRPLVRKGLPQASDPSLLALLPGHRTHYDLRHAFTGAASVESASGEAVHVEKGPTVVQPGIAVVPDPVLRPCPGRIRYFKV</sequence>
<proteinExistence type="predicted"/>
<dbReference type="SUPFAM" id="SSF54403">
    <property type="entry name" value="Cystatin/monellin"/>
    <property type="match status" value="2"/>
</dbReference>
<comment type="subcellular location">
    <subcellularLocation>
        <location evidence="1">Secreted</location>
    </subcellularLocation>
</comment>
<dbReference type="GeneTree" id="ENSGT00950000182930"/>
<keyword evidence="6" id="KW-0677">Repeat</keyword>
<evidence type="ECO:0000256" key="4">
    <source>
        <dbReference type="ARBA" id="ARBA00022553"/>
    </source>
</evidence>
<evidence type="ECO:0000256" key="9">
    <source>
        <dbReference type="ARBA" id="ARBA00032001"/>
    </source>
</evidence>
<dbReference type="InterPro" id="IPR001363">
    <property type="entry name" value="Prot_inh_fetuin_CS"/>
</dbReference>
<dbReference type="FunFam" id="3.10.450.10:FF:000010">
    <property type="entry name" value="Alpha-2-HS-glycoprotein"/>
    <property type="match status" value="1"/>
</dbReference>
<name>A0A452TCC6_URSMA</name>
<dbReference type="GO" id="GO:0001503">
    <property type="term" value="P:ossification"/>
    <property type="evidence" value="ECO:0007669"/>
    <property type="project" value="Ensembl"/>
</dbReference>
<dbReference type="Ensembl" id="ENSUMAT00000006769.1">
    <property type="protein sequence ID" value="ENSUMAP00000005624.1"/>
    <property type="gene ID" value="ENSUMAG00000004413.1"/>
</dbReference>
<reference evidence="12" key="1">
    <citation type="submission" date="2019-03" db="UniProtKB">
        <authorList>
            <consortium name="Ensembl"/>
        </authorList>
    </citation>
    <scope>IDENTIFICATION</scope>
</reference>
<keyword evidence="4" id="KW-0597">Phosphoprotein</keyword>
<organism evidence="12">
    <name type="scientific">Ursus maritimus</name>
    <name type="common">Polar bear</name>
    <name type="synonym">Thalarctos maritimus</name>
    <dbReference type="NCBI Taxonomy" id="29073"/>
    <lineage>
        <taxon>Eukaryota</taxon>
        <taxon>Metazoa</taxon>
        <taxon>Chordata</taxon>
        <taxon>Craniata</taxon>
        <taxon>Vertebrata</taxon>
        <taxon>Euteleostomi</taxon>
        <taxon>Mammalia</taxon>
        <taxon>Eutheria</taxon>
        <taxon>Laurasiatheria</taxon>
        <taxon>Carnivora</taxon>
        <taxon>Caniformia</taxon>
        <taxon>Ursidae</taxon>
        <taxon>Ursus</taxon>
    </lineage>
</organism>
<dbReference type="InterPro" id="IPR050735">
    <property type="entry name" value="Kininogen_Fetuin_HRG"/>
</dbReference>
<dbReference type="AlphaFoldDB" id="A0A452TCC6"/>
<feature type="domain" description="Cystatin fetuin-A-type" evidence="11">
    <location>
        <begin position="144"/>
        <end position="257"/>
    </location>
</feature>
<feature type="domain" description="Cystatin fetuin-A-type" evidence="11">
    <location>
        <begin position="27"/>
        <end position="133"/>
    </location>
</feature>
<dbReference type="Pfam" id="PF00031">
    <property type="entry name" value="Cystatin"/>
    <property type="match status" value="1"/>
</dbReference>
<dbReference type="InterPro" id="IPR000010">
    <property type="entry name" value="Cystatin_dom"/>
</dbReference>
<accession>A0A452TCC6</accession>
<gene>
    <name evidence="12" type="primary">AHSG</name>
</gene>
<dbReference type="PANTHER" id="PTHR13814">
    <property type="entry name" value="FETUIN"/>
    <property type="match status" value="1"/>
</dbReference>
<evidence type="ECO:0000256" key="2">
    <source>
        <dbReference type="ARBA" id="ARBA00019375"/>
    </source>
</evidence>
<evidence type="ECO:0000313" key="12">
    <source>
        <dbReference type="Ensembl" id="ENSUMAP00000005624"/>
    </source>
</evidence>
<dbReference type="FunFam" id="3.10.450.10:FF:000009">
    <property type="entry name" value="Alpha-2-HS-glycoprotein 2"/>
    <property type="match status" value="1"/>
</dbReference>
<evidence type="ECO:0000256" key="7">
    <source>
        <dbReference type="ARBA" id="ARBA00023157"/>
    </source>
</evidence>
<evidence type="ECO:0000256" key="5">
    <source>
        <dbReference type="ARBA" id="ARBA00022729"/>
    </source>
</evidence>
<protein>
    <recommendedName>
        <fullName evidence="2">Alpha-2-HS-glycoprotein</fullName>
    </recommendedName>
    <alternativeName>
        <fullName evidence="9">Fetuin-A</fullName>
    </alternativeName>
</protein>
<keyword evidence="7" id="KW-1015">Disulfide bond</keyword>
<dbReference type="GO" id="GO:0031012">
    <property type="term" value="C:extracellular matrix"/>
    <property type="evidence" value="ECO:0007669"/>
    <property type="project" value="TreeGrafter"/>
</dbReference>
<evidence type="ECO:0000256" key="3">
    <source>
        <dbReference type="ARBA" id="ARBA00022525"/>
    </source>
</evidence>
<keyword evidence="3" id="KW-0964">Secreted</keyword>
<dbReference type="PANTHER" id="PTHR13814:SF6">
    <property type="entry name" value="ALPHA-2-HS-GLYCOPROTEIN"/>
    <property type="match status" value="1"/>
</dbReference>
<dbReference type="InterPro" id="IPR046350">
    <property type="entry name" value="Cystatin_sf"/>
</dbReference>
<evidence type="ECO:0000259" key="11">
    <source>
        <dbReference type="PROSITE" id="PS51529"/>
    </source>
</evidence>
<dbReference type="Gene3D" id="3.10.450.10">
    <property type="match status" value="2"/>
</dbReference>